<feature type="compositionally biased region" description="Polar residues" evidence="1">
    <location>
        <begin position="26"/>
        <end position="46"/>
    </location>
</feature>
<dbReference type="HOGENOM" id="CLU_1320736_0_0_1"/>
<dbReference type="Proteomes" id="UP000000707">
    <property type="component" value="Unassembled WGS sequence"/>
</dbReference>
<protein>
    <submittedName>
        <fullName evidence="2">Uncharacterized protein</fullName>
    </submittedName>
</protein>
<proteinExistence type="predicted"/>
<feature type="compositionally biased region" description="Polar residues" evidence="1">
    <location>
        <begin position="1"/>
        <end position="10"/>
    </location>
</feature>
<reference evidence="2 3" key="1">
    <citation type="journal article" date="2011" name="Proc. Natl. Acad. Sci. U.S.A.">
        <title>Comparative genomics of xylose-fermenting fungi for enhanced biofuel production.</title>
        <authorList>
            <person name="Wohlbach D.J."/>
            <person name="Kuo A."/>
            <person name="Sato T.K."/>
            <person name="Potts K.M."/>
            <person name="Salamov A.A."/>
            <person name="LaButti K.M."/>
            <person name="Sun H."/>
            <person name="Clum A."/>
            <person name="Pangilinan J.L."/>
            <person name="Lindquist E.A."/>
            <person name="Lucas S."/>
            <person name="Lapidus A."/>
            <person name="Jin M."/>
            <person name="Gunawan C."/>
            <person name="Balan V."/>
            <person name="Dale B.E."/>
            <person name="Jeffries T.W."/>
            <person name="Zinkel R."/>
            <person name="Barry K.W."/>
            <person name="Grigoriev I.V."/>
            <person name="Gasch A.P."/>
        </authorList>
    </citation>
    <scope>NUCLEOTIDE SEQUENCE [LARGE SCALE GENOMIC DNA]</scope>
    <source>
        <strain evidence="3">ATCC 10573 / BCRC 21748 / CBS 615 / JCM 9827 / NBRC 10315 / NRRL Y-1498 / VKM Y-70</strain>
    </source>
</reference>
<feature type="compositionally biased region" description="Basic and acidic residues" evidence="1">
    <location>
        <begin position="11"/>
        <end position="23"/>
    </location>
</feature>
<feature type="region of interest" description="Disordered" evidence="1">
    <location>
        <begin position="1"/>
        <end position="66"/>
    </location>
</feature>
<gene>
    <name evidence="2" type="ORF">CANTEDRAFT_95780</name>
</gene>
<accession>G3BDL8</accession>
<name>G3BDL8_CANTC</name>
<dbReference type="KEGG" id="cten:18250540"/>
<dbReference type="GeneID" id="18250540"/>
<evidence type="ECO:0000256" key="1">
    <source>
        <dbReference type="SAM" id="MobiDB-lite"/>
    </source>
</evidence>
<evidence type="ECO:0000313" key="2">
    <source>
        <dbReference type="EMBL" id="EGV60333.1"/>
    </source>
</evidence>
<organism evidence="3">
    <name type="scientific">Candida tenuis (strain ATCC 10573 / BCRC 21748 / CBS 615 / JCM 9827 / NBRC 10315 / NRRL Y-1498 / VKM Y-70)</name>
    <name type="common">Yeast</name>
    <name type="synonym">Yamadazyma tenuis</name>
    <dbReference type="NCBI Taxonomy" id="590646"/>
    <lineage>
        <taxon>Eukaryota</taxon>
        <taxon>Fungi</taxon>
        <taxon>Dikarya</taxon>
        <taxon>Ascomycota</taxon>
        <taxon>Saccharomycotina</taxon>
        <taxon>Pichiomycetes</taxon>
        <taxon>Debaryomycetaceae</taxon>
        <taxon>Yamadazyma</taxon>
    </lineage>
</organism>
<dbReference type="OrthoDB" id="4078061at2759"/>
<keyword evidence="3" id="KW-1185">Reference proteome</keyword>
<dbReference type="EMBL" id="GL996528">
    <property type="protein sequence ID" value="EGV60333.1"/>
    <property type="molecule type" value="Genomic_DNA"/>
</dbReference>
<dbReference type="RefSeq" id="XP_006689547.1">
    <property type="nucleotide sequence ID" value="XM_006689484.1"/>
</dbReference>
<sequence length="208" mass="23937">MGNKASTARKLQSEVSHKSDSFVRSKVNQLPSSELKQKFIDQQQGPKPNVPQVEGKDGFDPQMTRQESRDFIDTITSLGRVIESSSDVPHKQDSVSIDQLKNRKKLETSTQEFSAQQLTALLNEIHDLRYTKEQVLKDYDLSDSWLLTLNRFKVANTYKEFKEHKKDEITHHGIFEDKTLIDEELLRESRLSDESSAKALEDRISVDK</sequence>
<evidence type="ECO:0000313" key="3">
    <source>
        <dbReference type="Proteomes" id="UP000000707"/>
    </source>
</evidence>
<dbReference type="AlphaFoldDB" id="G3BDL8"/>